<reference evidence="2 3" key="1">
    <citation type="submission" date="2020-12" db="EMBL/GenBank/DDBJ databases">
        <title>FDA dAtabase for Regulatory Grade micrObial Sequences (FDA-ARGOS): Supporting development and validation of Infectious Disease Dx tests.</title>
        <authorList>
            <person name="Sproer C."/>
            <person name="Gronow S."/>
            <person name="Severitt S."/>
            <person name="Schroder I."/>
            <person name="Tallon L."/>
            <person name="Sadzewicz L."/>
            <person name="Zhao X."/>
            <person name="Boylan J."/>
            <person name="Ott S."/>
            <person name="Bowen H."/>
            <person name="Vavikolanu K."/>
            <person name="Mehta A."/>
            <person name="Aluvathingal J."/>
            <person name="Nadendla S."/>
            <person name="Lowell S."/>
            <person name="Myers T."/>
            <person name="Yan Y."/>
            <person name="Sichtig H."/>
        </authorList>
    </citation>
    <scope>NUCLEOTIDE SEQUENCE [LARGE SCALE GENOMIC DNA]</scope>
    <source>
        <strain evidence="2 3">FDAARGOS_907</strain>
    </source>
</reference>
<name>A0A7T2SUH6_SERPL</name>
<sequence>MKIGVISDIHEDVVRLEESLNLLESLGADEVICLGDIVGYSVPFYGYLATRDANRCLDLVQRHCSEVVIGNHDLFAIRKLPSHAAGFSYPEDWYRRSFAERKRLADGKVFLYEDHELPSLLNDNSLCYLHSLPEIIVKPFATHNVLLSHYADPDITGSCTFEVSHHHHLADHFATMGRHQCLHGLSGNDHIPGMKIFTPGQVWQTGFERHELGHSPTWITGPTVSRGTMANGVMIYDSAAMTLSAVALGTPLHHLPASI</sequence>
<accession>A0A7T2SUH6</accession>
<dbReference type="Pfam" id="PF00149">
    <property type="entry name" value="Metallophos"/>
    <property type="match status" value="1"/>
</dbReference>
<keyword evidence="3" id="KW-1185">Reference proteome</keyword>
<dbReference type="Gene3D" id="3.60.21.10">
    <property type="match status" value="1"/>
</dbReference>
<dbReference type="InterPro" id="IPR029052">
    <property type="entry name" value="Metallo-depent_PP-like"/>
</dbReference>
<feature type="domain" description="Calcineurin-like phosphoesterase" evidence="1">
    <location>
        <begin position="1"/>
        <end position="115"/>
    </location>
</feature>
<dbReference type="InterPro" id="IPR004843">
    <property type="entry name" value="Calcineurin-like_PHP"/>
</dbReference>
<dbReference type="SUPFAM" id="SSF56300">
    <property type="entry name" value="Metallo-dependent phosphatases"/>
    <property type="match status" value="1"/>
</dbReference>
<dbReference type="CDD" id="cd00838">
    <property type="entry name" value="MPP_superfamily"/>
    <property type="match status" value="1"/>
</dbReference>
<protein>
    <submittedName>
        <fullName evidence="2">Metallophosphoesterase family protein</fullName>
    </submittedName>
</protein>
<evidence type="ECO:0000259" key="1">
    <source>
        <dbReference type="Pfam" id="PF00149"/>
    </source>
</evidence>
<proteinExistence type="predicted"/>
<evidence type="ECO:0000313" key="3">
    <source>
        <dbReference type="Proteomes" id="UP000594967"/>
    </source>
</evidence>
<gene>
    <name evidence="2" type="ORF">I6G64_05345</name>
</gene>
<evidence type="ECO:0000313" key="2">
    <source>
        <dbReference type="EMBL" id="QPS21843.1"/>
    </source>
</evidence>
<dbReference type="EMBL" id="CP065673">
    <property type="protein sequence ID" value="QPS21843.1"/>
    <property type="molecule type" value="Genomic_DNA"/>
</dbReference>
<dbReference type="RefSeq" id="WP_062870018.1">
    <property type="nucleotide sequence ID" value="NZ_CAMITG010000003.1"/>
</dbReference>
<organism evidence="2 3">
    <name type="scientific">Serratia plymuthica</name>
    <dbReference type="NCBI Taxonomy" id="82996"/>
    <lineage>
        <taxon>Bacteria</taxon>
        <taxon>Pseudomonadati</taxon>
        <taxon>Pseudomonadota</taxon>
        <taxon>Gammaproteobacteria</taxon>
        <taxon>Enterobacterales</taxon>
        <taxon>Yersiniaceae</taxon>
        <taxon>Serratia</taxon>
    </lineage>
</organism>
<dbReference type="Proteomes" id="UP000594967">
    <property type="component" value="Chromosome"/>
</dbReference>